<comment type="caution">
    <text evidence="2">The sequence shown here is derived from an EMBL/GenBank/DDBJ whole genome shotgun (WGS) entry which is preliminary data.</text>
</comment>
<keyword evidence="2" id="KW-0966">Cell projection</keyword>
<dbReference type="Gene3D" id="3.30.160.170">
    <property type="entry name" value="FlaG-like"/>
    <property type="match status" value="1"/>
</dbReference>
<dbReference type="Proteomes" id="UP000598488">
    <property type="component" value="Unassembled WGS sequence"/>
</dbReference>
<dbReference type="InterPro" id="IPR035924">
    <property type="entry name" value="FlaG-like_sf"/>
</dbReference>
<proteinExistence type="predicted"/>
<feature type="compositionally biased region" description="Low complexity" evidence="1">
    <location>
        <begin position="1"/>
        <end position="24"/>
    </location>
</feature>
<dbReference type="InterPro" id="IPR005186">
    <property type="entry name" value="FlaG"/>
</dbReference>
<accession>A0ABS0Z627</accession>
<name>A0ABS0Z627_9GAMM</name>
<evidence type="ECO:0000313" key="2">
    <source>
        <dbReference type="EMBL" id="MBJ7549119.1"/>
    </source>
</evidence>
<organism evidence="2 3">
    <name type="scientific">Marinomonas ostreistagni</name>
    <dbReference type="NCBI Taxonomy" id="359209"/>
    <lineage>
        <taxon>Bacteria</taxon>
        <taxon>Pseudomonadati</taxon>
        <taxon>Pseudomonadota</taxon>
        <taxon>Gammaproteobacteria</taxon>
        <taxon>Oceanospirillales</taxon>
        <taxon>Oceanospirillaceae</taxon>
        <taxon>Marinomonas</taxon>
    </lineage>
</organism>
<keyword evidence="2" id="KW-0969">Cilium</keyword>
<dbReference type="SUPFAM" id="SSF160214">
    <property type="entry name" value="FlaG-like"/>
    <property type="match status" value="1"/>
</dbReference>
<gene>
    <name evidence="2" type="ORF">JHD44_00355</name>
</gene>
<dbReference type="EMBL" id="JAEMUH010000001">
    <property type="protein sequence ID" value="MBJ7549119.1"/>
    <property type="molecule type" value="Genomic_DNA"/>
</dbReference>
<dbReference type="PANTHER" id="PTHR37166">
    <property type="entry name" value="PROTEIN FLAG"/>
    <property type="match status" value="1"/>
</dbReference>
<feature type="region of interest" description="Disordered" evidence="1">
    <location>
        <begin position="1"/>
        <end position="75"/>
    </location>
</feature>
<keyword evidence="3" id="KW-1185">Reference proteome</keyword>
<dbReference type="Pfam" id="PF03646">
    <property type="entry name" value="FlaG"/>
    <property type="match status" value="1"/>
</dbReference>
<sequence length="147" mass="16166">MSISSDFSRSSLSSLQTGQQTQVSEQEFVEAKQKESQVIKQSADISNTSEDSKSGNDLASSESSSSQELVDEAKMEEVNVKMRQLSVGLSFEMTEDGSDNIVKVVDQETGDLVRQIPSEEFLEMSKRLDSIFGELTDLKGNLINSEV</sequence>
<feature type="compositionally biased region" description="Polar residues" evidence="1">
    <location>
        <begin position="38"/>
        <end position="59"/>
    </location>
</feature>
<evidence type="ECO:0000313" key="3">
    <source>
        <dbReference type="Proteomes" id="UP000598488"/>
    </source>
</evidence>
<keyword evidence="2" id="KW-0282">Flagellum</keyword>
<reference evidence="2 3" key="1">
    <citation type="submission" date="2020-12" db="EMBL/GenBank/DDBJ databases">
        <title>Comparative genome analysis of fungal antagonists Marinomonas ostreistagni 398 and M. spartinae 468.</title>
        <authorList>
            <person name="Fields J.L."/>
            <person name="Mavrodi O.V."/>
            <person name="Biber P.D."/>
            <person name="Indest K.J."/>
            <person name="Mavrodi D.V."/>
        </authorList>
    </citation>
    <scope>NUCLEOTIDE SEQUENCE [LARGE SCALE GENOMIC DNA]</scope>
    <source>
        <strain evidence="2 3">USM7</strain>
    </source>
</reference>
<protein>
    <submittedName>
        <fullName evidence="2">Flagellar protein FlaG</fullName>
    </submittedName>
</protein>
<dbReference type="PANTHER" id="PTHR37166:SF1">
    <property type="entry name" value="PROTEIN FLAG"/>
    <property type="match status" value="1"/>
</dbReference>
<dbReference type="RefSeq" id="WP_199459966.1">
    <property type="nucleotide sequence ID" value="NZ_JAEMUH010000001.1"/>
</dbReference>
<evidence type="ECO:0000256" key="1">
    <source>
        <dbReference type="SAM" id="MobiDB-lite"/>
    </source>
</evidence>